<evidence type="ECO:0000313" key="2">
    <source>
        <dbReference type="WBParaSite" id="PS1159_v2.g262.t1"/>
    </source>
</evidence>
<protein>
    <submittedName>
        <fullName evidence="2">Methylmalonyl-CoA mutase</fullName>
    </submittedName>
</protein>
<dbReference type="WBParaSite" id="PS1159_v2.g262.t1">
    <property type="protein sequence ID" value="PS1159_v2.g262.t1"/>
    <property type="gene ID" value="PS1159_v2.g262"/>
</dbReference>
<dbReference type="Proteomes" id="UP000887580">
    <property type="component" value="Unplaced"/>
</dbReference>
<name>A0AC35G853_9BILA</name>
<reference evidence="2" key="1">
    <citation type="submission" date="2025-08" db="UniProtKB">
        <authorList>
            <consortium name="WormBaseParasite"/>
        </authorList>
    </citation>
    <scope>IDENTIFICATION</scope>
</reference>
<organism evidence="1 2">
    <name type="scientific">Panagrolaimus sp. PS1159</name>
    <dbReference type="NCBI Taxonomy" id="55785"/>
    <lineage>
        <taxon>Eukaryota</taxon>
        <taxon>Metazoa</taxon>
        <taxon>Ecdysozoa</taxon>
        <taxon>Nematoda</taxon>
        <taxon>Chromadorea</taxon>
        <taxon>Rhabditida</taxon>
        <taxon>Tylenchina</taxon>
        <taxon>Panagrolaimomorpha</taxon>
        <taxon>Panagrolaimoidea</taxon>
        <taxon>Panagrolaimidae</taxon>
        <taxon>Panagrolaimus</taxon>
    </lineage>
</organism>
<sequence length="48" mass="5252">PQDYDELRKMGVACVFGPGTRLPTCANQILDVLEGNDKNENESKRASA</sequence>
<proteinExistence type="predicted"/>
<accession>A0AC35G853</accession>
<evidence type="ECO:0000313" key="1">
    <source>
        <dbReference type="Proteomes" id="UP000887580"/>
    </source>
</evidence>